<keyword evidence="1" id="KW-0812">Transmembrane</keyword>
<accession>A0A5C0XR17</accession>
<organism evidence="3 4">
    <name type="scientific">Pyrococcus furiosus (strain ATCC 43587 / DSM 3638 / JCM 8422 / Vc1)</name>
    <dbReference type="NCBI Taxonomy" id="186497"/>
    <lineage>
        <taxon>Archaea</taxon>
        <taxon>Methanobacteriati</taxon>
        <taxon>Methanobacteriota</taxon>
        <taxon>Thermococci</taxon>
        <taxon>Thermococcales</taxon>
        <taxon>Thermococcaceae</taxon>
        <taxon>Pyrococcus</taxon>
    </lineage>
</organism>
<keyword evidence="1" id="KW-1133">Transmembrane helix</keyword>
<dbReference type="Pfam" id="PF00535">
    <property type="entry name" value="Glycos_transf_2"/>
    <property type="match status" value="1"/>
</dbReference>
<dbReference type="OrthoDB" id="46222at2157"/>
<keyword evidence="3" id="KW-0808">Transferase</keyword>
<feature type="transmembrane region" description="Helical" evidence="1">
    <location>
        <begin position="271"/>
        <end position="287"/>
    </location>
</feature>
<dbReference type="Gene3D" id="3.90.550.10">
    <property type="entry name" value="Spore Coat Polysaccharide Biosynthesis Protein SpsA, Chain A"/>
    <property type="match status" value="1"/>
</dbReference>
<dbReference type="PANTHER" id="PTHR43685:SF3">
    <property type="entry name" value="SLR2126 PROTEIN"/>
    <property type="match status" value="1"/>
</dbReference>
<gene>
    <name evidence="3" type="ORF">PFDSM3638_06780</name>
</gene>
<keyword evidence="1" id="KW-0472">Membrane</keyword>
<proteinExistence type="predicted"/>
<feature type="domain" description="Glycosyltransferase 2-like" evidence="2">
    <location>
        <begin position="6"/>
        <end position="177"/>
    </location>
</feature>
<dbReference type="EMBL" id="CP023154">
    <property type="protein sequence ID" value="QEK78995.1"/>
    <property type="molecule type" value="Genomic_DNA"/>
</dbReference>
<dbReference type="RefSeq" id="WP_011012506.1">
    <property type="nucleotide sequence ID" value="NC_003413.1"/>
</dbReference>
<evidence type="ECO:0000259" key="2">
    <source>
        <dbReference type="Pfam" id="PF00535"/>
    </source>
</evidence>
<evidence type="ECO:0000313" key="3">
    <source>
        <dbReference type="EMBL" id="QEK78995.1"/>
    </source>
</evidence>
<evidence type="ECO:0000256" key="1">
    <source>
        <dbReference type="SAM" id="Phobius"/>
    </source>
</evidence>
<dbReference type="GeneID" id="41713163"/>
<dbReference type="AlphaFoldDB" id="A0A5C0XR17"/>
<dbReference type="InterPro" id="IPR029044">
    <property type="entry name" value="Nucleotide-diphossugar_trans"/>
</dbReference>
<protein>
    <submittedName>
        <fullName evidence="3">Glycosyl transferase</fullName>
    </submittedName>
</protein>
<sequence length="301" mass="34822">MKAHVSIVVPTYNRKKKLQQCLKALINQNYPKERYEIVVVDDGSTDGTYEFLQETRKEIQNLRVLRQRNKGPAAARNLGIKNAQGEIVFFVDDDVIVPNNWIKEFLNVFRKYPEVAAVSGYVEASEEVLRKNIFAQYEAYMSRLAYNMPRTIYIGSFETFGGATCNVAYKREVLEEVGGFDETFPVAAGEDADLKLRVALKGYKFAFIPLKAIHIQDYTLKGFWKQQVNRGIGNYYFRKKWQSFFNKDELKNIRAAPNYNIPRMILKDGKLLMLALFLIAVIANRYGQIKARKILKKEEEK</sequence>
<dbReference type="PANTHER" id="PTHR43685">
    <property type="entry name" value="GLYCOSYLTRANSFERASE"/>
    <property type="match status" value="1"/>
</dbReference>
<dbReference type="GO" id="GO:0016740">
    <property type="term" value="F:transferase activity"/>
    <property type="evidence" value="ECO:0007669"/>
    <property type="project" value="UniProtKB-KW"/>
</dbReference>
<name>A0A5C0XR17_PYRFU</name>
<reference evidence="3 4" key="1">
    <citation type="submission" date="2017-08" db="EMBL/GenBank/DDBJ databases">
        <title>Resequencing and Reannotation of the genome of Pyrococcus furiosus type strain DSM3638.</title>
        <authorList>
            <person name="Reichelt R.M."/>
            <person name="Bunk B."/>
        </authorList>
    </citation>
    <scope>NUCLEOTIDE SEQUENCE [LARGE SCALE GENOMIC DNA]</scope>
    <source>
        <strain evidence="3 4">DSM 3638</strain>
    </source>
</reference>
<dbReference type="InterPro" id="IPR001173">
    <property type="entry name" value="Glyco_trans_2-like"/>
</dbReference>
<dbReference type="SUPFAM" id="SSF53448">
    <property type="entry name" value="Nucleotide-diphospho-sugar transferases"/>
    <property type="match status" value="1"/>
</dbReference>
<dbReference type="Proteomes" id="UP000324354">
    <property type="component" value="Chromosome"/>
</dbReference>
<dbReference type="GeneID" id="13301955"/>
<dbReference type="InterPro" id="IPR050834">
    <property type="entry name" value="Glycosyltransf_2"/>
</dbReference>
<evidence type="ECO:0000313" key="4">
    <source>
        <dbReference type="Proteomes" id="UP000324354"/>
    </source>
</evidence>